<gene>
    <name evidence="2" type="ORF">BX591_14628</name>
</gene>
<dbReference type="RefSeq" id="WP_276330794.1">
    <property type="nucleotide sequence ID" value="NZ_CADFFP010000044.1"/>
</dbReference>
<dbReference type="Proteomes" id="UP000248918">
    <property type="component" value="Unassembled WGS sequence"/>
</dbReference>
<sequence>MTIGDIIGASYVTAILLAVVVVARILDNTQMRKLPKDRDPAA</sequence>
<protein>
    <submittedName>
        <fullName evidence="2">Uncharacterized protein</fullName>
    </submittedName>
</protein>
<evidence type="ECO:0000313" key="3">
    <source>
        <dbReference type="Proteomes" id="UP000248918"/>
    </source>
</evidence>
<dbReference type="EMBL" id="QLTK01000046">
    <property type="protein sequence ID" value="RAS17392.1"/>
    <property type="molecule type" value="Genomic_DNA"/>
</dbReference>
<evidence type="ECO:0000313" key="2">
    <source>
        <dbReference type="EMBL" id="RAS17392.1"/>
    </source>
</evidence>
<feature type="transmembrane region" description="Helical" evidence="1">
    <location>
        <begin position="6"/>
        <end position="26"/>
    </location>
</feature>
<name>A0A329BBF0_9BURK</name>
<keyword evidence="1" id="KW-0472">Membrane</keyword>
<evidence type="ECO:0000256" key="1">
    <source>
        <dbReference type="SAM" id="Phobius"/>
    </source>
</evidence>
<dbReference type="AlphaFoldDB" id="A0A329BBF0"/>
<comment type="caution">
    <text evidence="2">The sequence shown here is derived from an EMBL/GenBank/DDBJ whole genome shotgun (WGS) entry which is preliminary data.</text>
</comment>
<organism evidence="2 3">
    <name type="scientific">Paraburkholderia bryophila</name>
    <dbReference type="NCBI Taxonomy" id="420952"/>
    <lineage>
        <taxon>Bacteria</taxon>
        <taxon>Pseudomonadati</taxon>
        <taxon>Pseudomonadota</taxon>
        <taxon>Betaproteobacteria</taxon>
        <taxon>Burkholderiales</taxon>
        <taxon>Burkholderiaceae</taxon>
        <taxon>Paraburkholderia</taxon>
    </lineage>
</organism>
<proteinExistence type="predicted"/>
<reference evidence="2 3" key="1">
    <citation type="submission" date="2018-06" db="EMBL/GenBank/DDBJ databases">
        <title>Genomic Encyclopedia of Type Strains, Phase III (KMG-III): the genomes of soil and plant-associated and newly described type strains.</title>
        <authorList>
            <person name="Whitman W."/>
        </authorList>
    </citation>
    <scope>NUCLEOTIDE SEQUENCE [LARGE SCALE GENOMIC DNA]</scope>
    <source>
        <strain evidence="2 3">LMG 23644</strain>
    </source>
</reference>
<accession>A0A329BBF0</accession>
<keyword evidence="1" id="KW-1133">Transmembrane helix</keyword>
<keyword evidence="1" id="KW-0812">Transmembrane</keyword>